<comment type="pathway">
    <text evidence="1">Nitrogen metabolism; urea cycle; L-ornithine and urea from L-arginine: step 1/1.</text>
</comment>
<evidence type="ECO:0000256" key="11">
    <source>
        <dbReference type="RuleBase" id="RU003684"/>
    </source>
</evidence>
<evidence type="ECO:0000256" key="4">
    <source>
        <dbReference type="ARBA" id="ARBA00022503"/>
    </source>
</evidence>
<accession>A0ABV3L924</accession>
<evidence type="ECO:0000256" key="10">
    <source>
        <dbReference type="PROSITE-ProRule" id="PRU00742"/>
    </source>
</evidence>
<dbReference type="Gene3D" id="3.40.800.10">
    <property type="entry name" value="Ureohydrolase domain"/>
    <property type="match status" value="1"/>
</dbReference>
<keyword evidence="6 11" id="KW-0378">Hydrolase</keyword>
<evidence type="ECO:0000256" key="8">
    <source>
        <dbReference type="ARBA" id="ARBA00047391"/>
    </source>
</evidence>
<keyword evidence="14" id="KW-1185">Reference proteome</keyword>
<dbReference type="EMBL" id="JBFBVU010000021">
    <property type="protein sequence ID" value="MEV8468033.1"/>
    <property type="molecule type" value="Genomic_DNA"/>
</dbReference>
<dbReference type="EC" id="3.5.3.1" evidence="2 9"/>
<evidence type="ECO:0000256" key="12">
    <source>
        <dbReference type="RuleBase" id="RU361159"/>
    </source>
</evidence>
<keyword evidence="7 12" id="KW-0464">Manganese</keyword>
<dbReference type="Proteomes" id="UP001553161">
    <property type="component" value="Unassembled WGS sequence"/>
</dbReference>
<dbReference type="PROSITE" id="PS51409">
    <property type="entry name" value="ARGINASE_2"/>
    <property type="match status" value="1"/>
</dbReference>
<protein>
    <recommendedName>
        <fullName evidence="3 9">Arginase</fullName>
        <ecNumber evidence="2 9">3.5.3.1</ecNumber>
    </recommendedName>
</protein>
<organism evidence="13 14">
    <name type="scientific">Meridianimarinicoccus marinus</name>
    <dbReference type="NCBI Taxonomy" id="3231483"/>
    <lineage>
        <taxon>Bacteria</taxon>
        <taxon>Pseudomonadati</taxon>
        <taxon>Pseudomonadota</taxon>
        <taxon>Alphaproteobacteria</taxon>
        <taxon>Rhodobacterales</taxon>
        <taxon>Paracoccaceae</taxon>
        <taxon>Meridianimarinicoccus</taxon>
    </lineage>
</organism>
<dbReference type="InterPro" id="IPR014033">
    <property type="entry name" value="Arginase"/>
</dbReference>
<dbReference type="PROSITE" id="PS01053">
    <property type="entry name" value="ARGINASE_1"/>
    <property type="match status" value="1"/>
</dbReference>
<keyword evidence="5 12" id="KW-0479">Metal-binding</keyword>
<dbReference type="InterPro" id="IPR023696">
    <property type="entry name" value="Ureohydrolase_dom_sf"/>
</dbReference>
<comment type="catalytic activity">
    <reaction evidence="8 12">
        <text>L-arginine + H2O = urea + L-ornithine</text>
        <dbReference type="Rhea" id="RHEA:20569"/>
        <dbReference type="ChEBI" id="CHEBI:15377"/>
        <dbReference type="ChEBI" id="CHEBI:16199"/>
        <dbReference type="ChEBI" id="CHEBI:32682"/>
        <dbReference type="ChEBI" id="CHEBI:46911"/>
        <dbReference type="EC" id="3.5.3.1"/>
    </reaction>
</comment>
<proteinExistence type="inferred from homology"/>
<evidence type="ECO:0000313" key="13">
    <source>
        <dbReference type="EMBL" id="MEV8468033.1"/>
    </source>
</evidence>
<dbReference type="NCBIfam" id="TIGR01229">
    <property type="entry name" value="rocF_arginase"/>
    <property type="match status" value="1"/>
</dbReference>
<comment type="caution">
    <text evidence="13">The sequence shown here is derived from an EMBL/GenBank/DDBJ whole genome shotgun (WGS) entry which is preliminary data.</text>
</comment>
<evidence type="ECO:0000256" key="5">
    <source>
        <dbReference type="ARBA" id="ARBA00022723"/>
    </source>
</evidence>
<evidence type="ECO:0000256" key="6">
    <source>
        <dbReference type="ARBA" id="ARBA00022801"/>
    </source>
</evidence>
<dbReference type="InterPro" id="IPR006035">
    <property type="entry name" value="Ureohydrolase"/>
</dbReference>
<name>A0ABV3L924_9RHOB</name>
<evidence type="ECO:0000313" key="14">
    <source>
        <dbReference type="Proteomes" id="UP001553161"/>
    </source>
</evidence>
<dbReference type="GO" id="GO:0004053">
    <property type="term" value="F:arginase activity"/>
    <property type="evidence" value="ECO:0007669"/>
    <property type="project" value="UniProtKB-EC"/>
</dbReference>
<reference evidence="13 14" key="1">
    <citation type="submission" date="2024-07" db="EMBL/GenBank/DDBJ databases">
        <authorList>
            <person name="Kang M."/>
        </authorList>
    </citation>
    <scope>NUCLEOTIDE SEQUENCE [LARGE SCALE GENOMIC DNA]</scope>
    <source>
        <strain evidence="13 14">DFM31</strain>
    </source>
</reference>
<gene>
    <name evidence="13" type="primary">rocF</name>
    <name evidence="13" type="ORF">AB0T83_14750</name>
</gene>
<dbReference type="PRINTS" id="PR00116">
    <property type="entry name" value="ARGINASE"/>
</dbReference>
<evidence type="ECO:0000256" key="9">
    <source>
        <dbReference type="NCBIfam" id="TIGR01229"/>
    </source>
</evidence>
<dbReference type="RefSeq" id="WP_366193988.1">
    <property type="nucleotide sequence ID" value="NZ_JBFBVU010000021.1"/>
</dbReference>
<dbReference type="PANTHER" id="PTHR43782">
    <property type="entry name" value="ARGINASE"/>
    <property type="match status" value="1"/>
</dbReference>
<evidence type="ECO:0000256" key="2">
    <source>
        <dbReference type="ARBA" id="ARBA00012168"/>
    </source>
</evidence>
<dbReference type="PANTHER" id="PTHR43782:SF3">
    <property type="entry name" value="ARGINASE"/>
    <property type="match status" value="1"/>
</dbReference>
<dbReference type="Pfam" id="PF00491">
    <property type="entry name" value="Arginase"/>
    <property type="match status" value="1"/>
</dbReference>
<evidence type="ECO:0000256" key="1">
    <source>
        <dbReference type="ARBA" id="ARBA00005098"/>
    </source>
</evidence>
<sequence>MTRKTCCLIGAPVDEGAVQRGCVMGPDAYRTAGLAEQLRDLGHLVEDRGNLSAAPRPASHPNAALKNLPEIAGWVPVLEQAAYEAAACDMPIFLGGNHALSAGTVPGVARRSAERGQPQFVLWLDAHPDLHTLASTRSGNLHGTPLRYLIGDPGFEDVFPPITAPVPEAHVCFMGLRSVDPAEQARLHGSGMAVHDMRALDERGVSAPLLAFLDRVKQAGGALHVSLDVDFLDPAIAPAVGTTVPGGATFREAHLIMELLHESGLVTSLDLVELNPFLDDRGRTALLMVDLCASLLGRKVLDRQTRSAA</sequence>
<keyword evidence="4 12" id="KW-0056">Arginine metabolism</keyword>
<dbReference type="SUPFAM" id="SSF52768">
    <property type="entry name" value="Arginase/deacetylase"/>
    <property type="match status" value="1"/>
</dbReference>
<dbReference type="CDD" id="cd09989">
    <property type="entry name" value="Arginase"/>
    <property type="match status" value="1"/>
</dbReference>
<comment type="cofactor">
    <cofactor evidence="12">
        <name>Mn(2+)</name>
        <dbReference type="ChEBI" id="CHEBI:29035"/>
    </cofactor>
    <text evidence="12">Binds 2 manganese ions per subunit.</text>
</comment>
<evidence type="ECO:0000256" key="7">
    <source>
        <dbReference type="ARBA" id="ARBA00023211"/>
    </source>
</evidence>
<comment type="similarity">
    <text evidence="10 11">Belongs to the arginase family.</text>
</comment>
<dbReference type="InterPro" id="IPR020855">
    <property type="entry name" value="Ureohydrolase_Mn_BS"/>
</dbReference>
<evidence type="ECO:0000256" key="3">
    <source>
        <dbReference type="ARBA" id="ARBA00018123"/>
    </source>
</evidence>